<evidence type="ECO:0000313" key="5">
    <source>
        <dbReference type="Proteomes" id="UP001620597"/>
    </source>
</evidence>
<dbReference type="Gene3D" id="2.40.420.20">
    <property type="match status" value="1"/>
</dbReference>
<dbReference type="Pfam" id="PF25876">
    <property type="entry name" value="HH_MFP_RND"/>
    <property type="match status" value="1"/>
</dbReference>
<dbReference type="SUPFAM" id="SSF111369">
    <property type="entry name" value="HlyD-like secretion proteins"/>
    <property type="match status" value="1"/>
</dbReference>
<dbReference type="Gene3D" id="2.40.30.170">
    <property type="match status" value="1"/>
</dbReference>
<evidence type="ECO:0000259" key="2">
    <source>
        <dbReference type="Pfam" id="PF25876"/>
    </source>
</evidence>
<name>A0ABW8NKG6_9GAMM</name>
<keyword evidence="5" id="KW-1185">Reference proteome</keyword>
<feature type="domain" description="Multidrug resistance protein MdtA-like alpha-helical hairpin" evidence="2">
    <location>
        <begin position="108"/>
        <end position="168"/>
    </location>
</feature>
<dbReference type="EMBL" id="JBBKTX010000015">
    <property type="protein sequence ID" value="MFK4753351.1"/>
    <property type="molecule type" value="Genomic_DNA"/>
</dbReference>
<dbReference type="Pfam" id="PF25917">
    <property type="entry name" value="BSH_RND"/>
    <property type="match status" value="1"/>
</dbReference>
<proteinExistence type="inferred from homology"/>
<comment type="caution">
    <text evidence="4">The sequence shown here is derived from an EMBL/GenBank/DDBJ whole genome shotgun (WGS) entry which is preliminary data.</text>
</comment>
<dbReference type="InterPro" id="IPR006143">
    <property type="entry name" value="RND_pump_MFP"/>
</dbReference>
<reference evidence="4 5" key="1">
    <citation type="submission" date="2024-03" db="EMBL/GenBank/DDBJ databases">
        <title>High-quality draft genome sequence of Oceanobacter sp. wDCs-4.</title>
        <authorList>
            <person name="Dong C."/>
        </authorList>
    </citation>
    <scope>NUCLEOTIDE SEQUENCE [LARGE SCALE GENOMIC DNA]</scope>
    <source>
        <strain evidence="5">wDCs-4</strain>
    </source>
</reference>
<dbReference type="Gene3D" id="2.40.50.100">
    <property type="match status" value="1"/>
</dbReference>
<accession>A0ABW8NKG6</accession>
<dbReference type="InterPro" id="IPR058624">
    <property type="entry name" value="MdtA-like_HH"/>
</dbReference>
<evidence type="ECO:0000256" key="1">
    <source>
        <dbReference type="ARBA" id="ARBA00009477"/>
    </source>
</evidence>
<dbReference type="PANTHER" id="PTHR30469:SF20">
    <property type="entry name" value="EFFLUX RND TRANSPORTER PERIPLASMIC ADAPTOR SUBUNIT"/>
    <property type="match status" value="1"/>
</dbReference>
<feature type="domain" description="Multidrug resistance protein MdtA-like barrel-sandwich hybrid" evidence="3">
    <location>
        <begin position="75"/>
        <end position="195"/>
    </location>
</feature>
<evidence type="ECO:0000259" key="3">
    <source>
        <dbReference type="Pfam" id="PF25917"/>
    </source>
</evidence>
<dbReference type="InterPro" id="IPR058625">
    <property type="entry name" value="MdtA-like_BSH"/>
</dbReference>
<dbReference type="Gene3D" id="1.10.287.470">
    <property type="entry name" value="Helix hairpin bin"/>
    <property type="match status" value="1"/>
</dbReference>
<sequence>MTISACIALASSGSNRLNRVLLCIPLFGLLAACSDGNSSSEKTATVTRPGEIYQVVSSKDALLRRFPGQVEASEEVSLAFRVPGELLELPAQAGKRIKAGDVLARLDPADYQLQLDERQARFNLANSQFERIENLFQQRQVSKAQYDQSKAELDISKAALGAARSNVGYTTLKAPFAGVIAEVYVDNHQSMAAGTPLLKLQARGQLVVSIQVPEQLMIQLSQSGSSYHPDVAFDALPGQRFKATYKEHNTQADPATGSYRLLVTLPQPADFNPLPGMSASVYADLNQILAVNDSNVLVPAQAIFQQAKQATGSKQGMVWRLNEQNALVAQAVETGRLTQEGLEIVAGLNPGDRILAAGVHQAREGMVIRPWIQEQGL</sequence>
<dbReference type="PANTHER" id="PTHR30469">
    <property type="entry name" value="MULTIDRUG RESISTANCE PROTEIN MDTA"/>
    <property type="match status" value="1"/>
</dbReference>
<gene>
    <name evidence="4" type="ORF">WG929_13125</name>
</gene>
<dbReference type="RefSeq" id="WP_416206398.1">
    <property type="nucleotide sequence ID" value="NZ_JBBKTX010000015.1"/>
</dbReference>
<dbReference type="Proteomes" id="UP001620597">
    <property type="component" value="Unassembled WGS sequence"/>
</dbReference>
<evidence type="ECO:0000313" key="4">
    <source>
        <dbReference type="EMBL" id="MFK4753351.1"/>
    </source>
</evidence>
<comment type="similarity">
    <text evidence="1">Belongs to the membrane fusion protein (MFP) (TC 8.A.1) family.</text>
</comment>
<dbReference type="NCBIfam" id="TIGR01730">
    <property type="entry name" value="RND_mfp"/>
    <property type="match status" value="1"/>
</dbReference>
<protein>
    <submittedName>
        <fullName evidence="4">Efflux RND transporter periplasmic adaptor subunit</fullName>
    </submittedName>
</protein>
<organism evidence="4 5">
    <name type="scientific">Oceanobacter antarcticus</name>
    <dbReference type="NCBI Taxonomy" id="3133425"/>
    <lineage>
        <taxon>Bacteria</taxon>
        <taxon>Pseudomonadati</taxon>
        <taxon>Pseudomonadota</taxon>
        <taxon>Gammaproteobacteria</taxon>
        <taxon>Oceanospirillales</taxon>
        <taxon>Oceanospirillaceae</taxon>
        <taxon>Oceanobacter</taxon>
    </lineage>
</organism>